<comment type="caution">
    <text evidence="3">The sequence shown here is derived from an EMBL/GenBank/DDBJ whole genome shotgun (WGS) entry which is preliminary data.</text>
</comment>
<name>A0A1F5WDR7_9BACT</name>
<feature type="domain" description="Phosphotyrosine protein phosphatase I" evidence="2">
    <location>
        <begin position="3"/>
        <end position="150"/>
    </location>
</feature>
<evidence type="ECO:0000313" key="3">
    <source>
        <dbReference type="EMBL" id="OGF73720.1"/>
    </source>
</evidence>
<organism evidence="3 4">
    <name type="scientific">Candidatus Giovannonibacteria bacterium RIFCSPHIGHO2_02_43_16</name>
    <dbReference type="NCBI Taxonomy" id="1798331"/>
    <lineage>
        <taxon>Bacteria</taxon>
        <taxon>Candidatus Giovannoniibacteriota</taxon>
    </lineage>
</organism>
<dbReference type="Proteomes" id="UP000178276">
    <property type="component" value="Unassembled WGS sequence"/>
</dbReference>
<sequence>MKKIIVFICNGNIHRSVIAAECLKKIFKERRIGSKFLIESYGLQGTKGTDVQKHKRLSEYPKEWKAAKPTLQKLGIDISRHNFQKISASVMKRASVIIAMDNKVYSGAKNSLKKQFPKYIEKIHNFSELTIDHRVIKDPSGSGSEKLHKKIIGDMYSTLAKKYKAILVWTE</sequence>
<evidence type="ECO:0000313" key="4">
    <source>
        <dbReference type="Proteomes" id="UP000178276"/>
    </source>
</evidence>
<reference evidence="3 4" key="1">
    <citation type="journal article" date="2016" name="Nat. Commun.">
        <title>Thousands of microbial genomes shed light on interconnected biogeochemical processes in an aquifer system.</title>
        <authorList>
            <person name="Anantharaman K."/>
            <person name="Brown C.T."/>
            <person name="Hug L.A."/>
            <person name="Sharon I."/>
            <person name="Castelle C.J."/>
            <person name="Probst A.J."/>
            <person name="Thomas B.C."/>
            <person name="Singh A."/>
            <person name="Wilkins M.J."/>
            <person name="Karaoz U."/>
            <person name="Brodie E.L."/>
            <person name="Williams K.H."/>
            <person name="Hubbard S.S."/>
            <person name="Banfield J.F."/>
        </authorList>
    </citation>
    <scope>NUCLEOTIDE SEQUENCE [LARGE SCALE GENOMIC DNA]</scope>
</reference>
<dbReference type="InterPro" id="IPR036196">
    <property type="entry name" value="Ptyr_pPase_sf"/>
</dbReference>
<dbReference type="GO" id="GO:0004725">
    <property type="term" value="F:protein tyrosine phosphatase activity"/>
    <property type="evidence" value="ECO:0007669"/>
    <property type="project" value="UniProtKB-EC"/>
</dbReference>
<dbReference type="PANTHER" id="PTHR11717">
    <property type="entry name" value="LOW MOLECULAR WEIGHT PROTEIN TYROSINE PHOSPHATASE"/>
    <property type="match status" value="1"/>
</dbReference>
<dbReference type="EMBL" id="MFHJ01000029">
    <property type="protein sequence ID" value="OGF73720.1"/>
    <property type="molecule type" value="Genomic_DNA"/>
</dbReference>
<dbReference type="InterPro" id="IPR050438">
    <property type="entry name" value="LMW_PTPase"/>
</dbReference>
<evidence type="ECO:0000259" key="2">
    <source>
        <dbReference type="SMART" id="SM00226"/>
    </source>
</evidence>
<gene>
    <name evidence="3" type="ORF">A2W57_03635</name>
</gene>
<accession>A0A1F5WDR7</accession>
<dbReference type="EC" id="3.1.3.48" evidence="1"/>
<dbReference type="InterPro" id="IPR023485">
    <property type="entry name" value="Ptyr_pPase"/>
</dbReference>
<evidence type="ECO:0000256" key="1">
    <source>
        <dbReference type="ARBA" id="ARBA00013064"/>
    </source>
</evidence>
<dbReference type="AlphaFoldDB" id="A0A1F5WDR7"/>
<dbReference type="SUPFAM" id="SSF52788">
    <property type="entry name" value="Phosphotyrosine protein phosphatases I"/>
    <property type="match status" value="1"/>
</dbReference>
<dbReference type="Pfam" id="PF01451">
    <property type="entry name" value="LMWPc"/>
    <property type="match status" value="1"/>
</dbReference>
<dbReference type="SMART" id="SM00226">
    <property type="entry name" value="LMWPc"/>
    <property type="match status" value="1"/>
</dbReference>
<protein>
    <recommendedName>
        <fullName evidence="1">protein-tyrosine-phosphatase</fullName>
        <ecNumber evidence="1">3.1.3.48</ecNumber>
    </recommendedName>
</protein>
<dbReference type="Gene3D" id="3.40.50.2300">
    <property type="match status" value="1"/>
</dbReference>
<dbReference type="STRING" id="1798331.A2W57_03635"/>
<proteinExistence type="predicted"/>
<dbReference type="PANTHER" id="PTHR11717:SF7">
    <property type="entry name" value="LOW MOLECULAR WEIGHT PHOSPHOTYROSINE PROTEIN PHOSPHATASE"/>
    <property type="match status" value="1"/>
</dbReference>